<name>A0ABU8YSE6_9CYAN</name>
<evidence type="ECO:0000313" key="2">
    <source>
        <dbReference type="EMBL" id="MEK0187365.1"/>
    </source>
</evidence>
<organism evidence="2 3">
    <name type="scientific">Microcoleus anatoxicus PTRS2</name>
    <dbReference type="NCBI Taxonomy" id="2705321"/>
    <lineage>
        <taxon>Bacteria</taxon>
        <taxon>Bacillati</taxon>
        <taxon>Cyanobacteriota</taxon>
        <taxon>Cyanophyceae</taxon>
        <taxon>Oscillatoriophycideae</taxon>
        <taxon>Oscillatoriales</taxon>
        <taxon>Microcoleaceae</taxon>
        <taxon>Microcoleus</taxon>
        <taxon>Microcoleus anatoxicus</taxon>
    </lineage>
</organism>
<reference evidence="2 3" key="1">
    <citation type="journal article" date="2020" name="Harmful Algae">
        <title>Molecular and morphological characterization of a novel dihydroanatoxin-a producing Microcoleus species (cyanobacteria) from the Russian River, California, USA.</title>
        <authorList>
            <person name="Conklin K.Y."/>
            <person name="Stancheva R."/>
            <person name="Otten T.G."/>
            <person name="Fadness R."/>
            <person name="Boyer G.L."/>
            <person name="Read B."/>
            <person name="Zhang X."/>
            <person name="Sheath R.G."/>
        </authorList>
    </citation>
    <scope>NUCLEOTIDE SEQUENCE [LARGE SCALE GENOMIC DNA]</scope>
    <source>
        <strain evidence="2 3">PTRS2</strain>
    </source>
</reference>
<feature type="region of interest" description="Disordered" evidence="1">
    <location>
        <begin position="42"/>
        <end position="63"/>
    </location>
</feature>
<comment type="caution">
    <text evidence="2">The sequence shown here is derived from an EMBL/GenBank/DDBJ whole genome shotgun (WGS) entry which is preliminary data.</text>
</comment>
<keyword evidence="3" id="KW-1185">Reference proteome</keyword>
<dbReference type="EMBL" id="JBBLXS010000346">
    <property type="protein sequence ID" value="MEK0187365.1"/>
    <property type="molecule type" value="Genomic_DNA"/>
</dbReference>
<sequence length="63" mass="7141">MKFNISGVKITGKIPVAFDLCPSTGDRDRRITIQKTVNGECETADRRTDNTEHNRQLNTHRSP</sequence>
<dbReference type="RefSeq" id="WP_340525499.1">
    <property type="nucleotide sequence ID" value="NZ_JBBLXS010000346.1"/>
</dbReference>
<accession>A0ABU8YSE6</accession>
<feature type="compositionally biased region" description="Basic and acidic residues" evidence="1">
    <location>
        <begin position="43"/>
        <end position="55"/>
    </location>
</feature>
<proteinExistence type="predicted"/>
<protein>
    <submittedName>
        <fullName evidence="2">Uncharacterized protein</fullName>
    </submittedName>
</protein>
<dbReference type="Proteomes" id="UP001384579">
    <property type="component" value="Unassembled WGS sequence"/>
</dbReference>
<evidence type="ECO:0000313" key="3">
    <source>
        <dbReference type="Proteomes" id="UP001384579"/>
    </source>
</evidence>
<evidence type="ECO:0000256" key="1">
    <source>
        <dbReference type="SAM" id="MobiDB-lite"/>
    </source>
</evidence>
<gene>
    <name evidence="2" type="ORF">WMG39_21285</name>
</gene>